<dbReference type="GO" id="GO:0030246">
    <property type="term" value="F:carbohydrate binding"/>
    <property type="evidence" value="ECO:0007669"/>
    <property type="project" value="InterPro"/>
</dbReference>
<reference evidence="2" key="1">
    <citation type="submission" date="2020-04" db="EMBL/GenBank/DDBJ databases">
        <authorList>
            <person name="Zhang T."/>
        </authorList>
    </citation>
    <scope>NUCLEOTIDE SEQUENCE</scope>
    <source>
        <strain evidence="2">HKST-UBA09</strain>
    </source>
</reference>
<evidence type="ECO:0000313" key="3">
    <source>
        <dbReference type="Proteomes" id="UP000714915"/>
    </source>
</evidence>
<dbReference type="SUPFAM" id="SSF49384">
    <property type="entry name" value="Carbohydrate-binding domain"/>
    <property type="match status" value="1"/>
</dbReference>
<accession>A0A955LA96</accession>
<name>A0A955LA96_9BACT</name>
<evidence type="ECO:0008006" key="4">
    <source>
        <dbReference type="Google" id="ProtNLM"/>
    </source>
</evidence>
<organism evidence="2 3">
    <name type="scientific">Candidatus Dojkabacteria bacterium</name>
    <dbReference type="NCBI Taxonomy" id="2099670"/>
    <lineage>
        <taxon>Bacteria</taxon>
        <taxon>Candidatus Dojkabacteria</taxon>
    </lineage>
</organism>
<proteinExistence type="predicted"/>
<reference evidence="2" key="2">
    <citation type="journal article" date="2021" name="Microbiome">
        <title>Successional dynamics and alternative stable states in a saline activated sludge microbial community over 9 years.</title>
        <authorList>
            <person name="Wang Y."/>
            <person name="Ye J."/>
            <person name="Ju F."/>
            <person name="Liu L."/>
            <person name="Boyd J.A."/>
            <person name="Deng Y."/>
            <person name="Parks D.H."/>
            <person name="Jiang X."/>
            <person name="Yin X."/>
            <person name="Woodcroft B.J."/>
            <person name="Tyson G.W."/>
            <person name="Hugenholtz P."/>
            <person name="Polz M.F."/>
            <person name="Zhang T."/>
        </authorList>
    </citation>
    <scope>NUCLEOTIDE SEQUENCE</scope>
    <source>
        <strain evidence="2">HKST-UBA09</strain>
    </source>
</reference>
<comment type="caution">
    <text evidence="2">The sequence shown here is derived from an EMBL/GenBank/DDBJ whole genome shotgun (WGS) entry which is preliminary data.</text>
</comment>
<dbReference type="AlphaFoldDB" id="A0A955LA96"/>
<dbReference type="EMBL" id="JAGQLF010000002">
    <property type="protein sequence ID" value="MCA9386460.1"/>
    <property type="molecule type" value="Genomic_DNA"/>
</dbReference>
<evidence type="ECO:0000313" key="2">
    <source>
        <dbReference type="EMBL" id="MCA9386460.1"/>
    </source>
</evidence>
<sequence>MNNYFRIFQIVLLFLLSIATGIVWITAYNNTQSIELFEEQKENEKIKASKFNLIFDETEYSFNEEGIAEINVWTDNTDSRVEGARMVLNFDPSKIEIVDIKKGVVFDIYQDEEIDFENGKAFLSGVFSNGFKGYSKQIFAQVIVKQLAPTQEEGHYLQISKESSATLKDQPLISIDGDTININEEN</sequence>
<dbReference type="InterPro" id="IPR008965">
    <property type="entry name" value="CBM2/CBM3_carb-bd_dom_sf"/>
</dbReference>
<keyword evidence="1" id="KW-0472">Membrane</keyword>
<keyword evidence="1" id="KW-1133">Transmembrane helix</keyword>
<keyword evidence="1" id="KW-0812">Transmembrane</keyword>
<evidence type="ECO:0000256" key="1">
    <source>
        <dbReference type="SAM" id="Phobius"/>
    </source>
</evidence>
<protein>
    <recommendedName>
        <fullName evidence="4">Cohesin domain-containing protein</fullName>
    </recommendedName>
</protein>
<gene>
    <name evidence="2" type="ORF">KC669_00330</name>
</gene>
<feature type="transmembrane region" description="Helical" evidence="1">
    <location>
        <begin position="7"/>
        <end position="27"/>
    </location>
</feature>
<dbReference type="Proteomes" id="UP000714915">
    <property type="component" value="Unassembled WGS sequence"/>
</dbReference>